<dbReference type="Proteomes" id="UP000238823">
    <property type="component" value="Unassembled WGS sequence"/>
</dbReference>
<dbReference type="AlphaFoldDB" id="A0A2S9YT86"/>
<evidence type="ECO:0000256" key="1">
    <source>
        <dbReference type="SAM" id="MobiDB-lite"/>
    </source>
</evidence>
<reference evidence="3 4" key="1">
    <citation type="submission" date="2018-03" db="EMBL/GenBank/DDBJ databases">
        <title>Draft Genome Sequences of the Obligatory Marine Myxobacteria Enhygromyxa salina SWB007.</title>
        <authorList>
            <person name="Poehlein A."/>
            <person name="Moghaddam J.A."/>
            <person name="Harms H."/>
            <person name="Alanjari M."/>
            <person name="Koenig G.M."/>
            <person name="Daniel R."/>
            <person name="Schaeberle T.F."/>
        </authorList>
    </citation>
    <scope>NUCLEOTIDE SEQUENCE [LARGE SCALE GENOMIC DNA]</scope>
    <source>
        <strain evidence="3 4">SWB007</strain>
    </source>
</reference>
<keyword evidence="2" id="KW-0812">Transmembrane</keyword>
<sequence>MPRPARGDWVALGFVLLGVPVAFLQPAAGAIWIALWLGTAIMLIASRQQLPRFLPRKNPIVMQNLDPTRVERAPTPYGGWWLIFPFTLTGTVAPAALISPDGGVMAFAVPSALMLITWLGFALAHEREASKIVSRILRASSKRRIVGAVSGLGGRFARAISWHSWSGVHHGTAEVASVHGGTQTVATVTHTTNTLGYREEVRHPFNLAGTRIAVDTQHLHWASESRGGPDQDSPLRTKTSSERGMLAMLAQVGVDREVIGKGDRVVVVAPAEEIAQGQLRGSTSDPLLVFAVPGDADPIRRLKQLRAVRSGSALAIAACLAAVIWAAVARPASPAPAEPQPLAPTQNSATVPSGPES</sequence>
<accession>A0A2S9YT86</accession>
<feature type="transmembrane region" description="Helical" evidence="2">
    <location>
        <begin position="307"/>
        <end position="328"/>
    </location>
</feature>
<evidence type="ECO:0000256" key="2">
    <source>
        <dbReference type="SAM" id="Phobius"/>
    </source>
</evidence>
<gene>
    <name evidence="3" type="ORF">ENSA7_19400</name>
</gene>
<keyword evidence="2" id="KW-1133">Transmembrane helix</keyword>
<proteinExistence type="predicted"/>
<feature type="compositionally biased region" description="Polar residues" evidence="1">
    <location>
        <begin position="345"/>
        <end position="357"/>
    </location>
</feature>
<feature type="transmembrane region" description="Helical" evidence="2">
    <location>
        <begin position="79"/>
        <end position="98"/>
    </location>
</feature>
<dbReference type="RefSeq" id="WP_146157525.1">
    <property type="nucleotide sequence ID" value="NZ_PVNL01000042.1"/>
</dbReference>
<name>A0A2S9YT86_9BACT</name>
<protein>
    <submittedName>
        <fullName evidence="3">Uncharacterized protein</fullName>
    </submittedName>
</protein>
<comment type="caution">
    <text evidence="3">The sequence shown here is derived from an EMBL/GenBank/DDBJ whole genome shotgun (WGS) entry which is preliminary data.</text>
</comment>
<evidence type="ECO:0000313" key="3">
    <source>
        <dbReference type="EMBL" id="PRQ08317.1"/>
    </source>
</evidence>
<feature type="region of interest" description="Disordered" evidence="1">
    <location>
        <begin position="333"/>
        <end position="357"/>
    </location>
</feature>
<evidence type="ECO:0000313" key="4">
    <source>
        <dbReference type="Proteomes" id="UP000238823"/>
    </source>
</evidence>
<feature type="transmembrane region" description="Helical" evidence="2">
    <location>
        <begin position="104"/>
        <end position="124"/>
    </location>
</feature>
<feature type="compositionally biased region" description="Pro residues" evidence="1">
    <location>
        <begin position="333"/>
        <end position="342"/>
    </location>
</feature>
<keyword evidence="2" id="KW-0472">Membrane</keyword>
<dbReference type="EMBL" id="PVNL01000042">
    <property type="protein sequence ID" value="PRQ08317.1"/>
    <property type="molecule type" value="Genomic_DNA"/>
</dbReference>
<organism evidence="3 4">
    <name type="scientific">Enhygromyxa salina</name>
    <dbReference type="NCBI Taxonomy" id="215803"/>
    <lineage>
        <taxon>Bacteria</taxon>
        <taxon>Pseudomonadati</taxon>
        <taxon>Myxococcota</taxon>
        <taxon>Polyangia</taxon>
        <taxon>Nannocystales</taxon>
        <taxon>Nannocystaceae</taxon>
        <taxon>Enhygromyxa</taxon>
    </lineage>
</organism>